<dbReference type="AlphaFoldDB" id="A0A0D3CSP7"/>
<dbReference type="eggNOG" id="ENOG502S265">
    <property type="taxonomic scope" value="Eukaryota"/>
</dbReference>
<dbReference type="PANTHER" id="PTHR35461:SF3">
    <property type="entry name" value="OVATE DOMAIN-CONTAINING PROTEIN"/>
    <property type="match status" value="1"/>
</dbReference>
<dbReference type="OrthoDB" id="1928787at2759"/>
<accession>A0A0D3CSP7</accession>
<evidence type="ECO:0008006" key="4">
    <source>
        <dbReference type="Google" id="ProtNLM"/>
    </source>
</evidence>
<proteinExistence type="predicted"/>
<dbReference type="Proteomes" id="UP000032141">
    <property type="component" value="Chromosome C6"/>
</dbReference>
<reference evidence="2 3" key="1">
    <citation type="journal article" date="2014" name="Genome Biol.">
        <title>Transcriptome and methylome profiling reveals relics of genome dominance in the mesopolyploid Brassica oleracea.</title>
        <authorList>
            <person name="Parkin I.A."/>
            <person name="Koh C."/>
            <person name="Tang H."/>
            <person name="Robinson S.J."/>
            <person name="Kagale S."/>
            <person name="Clarke W.E."/>
            <person name="Town C.D."/>
            <person name="Nixon J."/>
            <person name="Krishnakumar V."/>
            <person name="Bidwell S.L."/>
            <person name="Denoeud F."/>
            <person name="Belcram H."/>
            <person name="Links M.G."/>
            <person name="Just J."/>
            <person name="Clarke C."/>
            <person name="Bender T."/>
            <person name="Huebert T."/>
            <person name="Mason A.S."/>
            <person name="Pires J.C."/>
            <person name="Barker G."/>
            <person name="Moore J."/>
            <person name="Walley P.G."/>
            <person name="Manoli S."/>
            <person name="Batley J."/>
            <person name="Edwards D."/>
            <person name="Nelson M.N."/>
            <person name="Wang X."/>
            <person name="Paterson A.H."/>
            <person name="King G."/>
            <person name="Bancroft I."/>
            <person name="Chalhoub B."/>
            <person name="Sharpe A.G."/>
        </authorList>
    </citation>
    <scope>NUCLEOTIDE SEQUENCE</scope>
    <source>
        <strain evidence="2 3">cv. TO1000</strain>
    </source>
</reference>
<dbReference type="HOGENOM" id="CLU_109110_0_0_1"/>
<dbReference type="GeneID" id="106299277"/>
<feature type="region of interest" description="Disordered" evidence="1">
    <location>
        <begin position="39"/>
        <end position="71"/>
    </location>
</feature>
<dbReference type="PANTHER" id="PTHR35461">
    <property type="entry name" value="BNAANNG14610D PROTEIN"/>
    <property type="match status" value="1"/>
</dbReference>
<dbReference type="EnsemblPlants" id="Bo6g056270.1">
    <property type="protein sequence ID" value="Bo6g056270.1"/>
    <property type="gene ID" value="Bo6g056270"/>
</dbReference>
<dbReference type="RefSeq" id="XP_013590847.1">
    <property type="nucleotide sequence ID" value="XM_013735393.1"/>
</dbReference>
<organism evidence="2 3">
    <name type="scientific">Brassica oleracea var. oleracea</name>
    <dbReference type="NCBI Taxonomy" id="109376"/>
    <lineage>
        <taxon>Eukaryota</taxon>
        <taxon>Viridiplantae</taxon>
        <taxon>Streptophyta</taxon>
        <taxon>Embryophyta</taxon>
        <taxon>Tracheophyta</taxon>
        <taxon>Spermatophyta</taxon>
        <taxon>Magnoliopsida</taxon>
        <taxon>eudicotyledons</taxon>
        <taxon>Gunneridae</taxon>
        <taxon>Pentapetalae</taxon>
        <taxon>rosids</taxon>
        <taxon>malvids</taxon>
        <taxon>Brassicales</taxon>
        <taxon>Brassicaceae</taxon>
        <taxon>Brassiceae</taxon>
        <taxon>Brassica</taxon>
    </lineage>
</organism>
<dbReference type="OMA" id="SDQWESE"/>
<dbReference type="KEGG" id="boe:106299277"/>
<keyword evidence="3" id="KW-1185">Reference proteome</keyword>
<feature type="compositionally biased region" description="Low complexity" evidence="1">
    <location>
        <begin position="50"/>
        <end position="64"/>
    </location>
</feature>
<evidence type="ECO:0000256" key="1">
    <source>
        <dbReference type="SAM" id="MobiDB-lite"/>
    </source>
</evidence>
<evidence type="ECO:0000313" key="3">
    <source>
        <dbReference type="Proteomes" id="UP000032141"/>
    </source>
</evidence>
<protein>
    <recommendedName>
        <fullName evidence="4">OVATE domain-containing protein</fullName>
    </recommendedName>
</protein>
<dbReference type="STRING" id="109376.A0A0D3CSP7"/>
<evidence type="ECO:0000313" key="2">
    <source>
        <dbReference type="EnsemblPlants" id="Bo6g056270.1"/>
    </source>
</evidence>
<name>A0A0D3CSP7_BRAOL</name>
<dbReference type="Gramene" id="Bo6g056270.1">
    <property type="protein sequence ID" value="Bo6g056270.1"/>
    <property type="gene ID" value="Bo6g056270"/>
</dbReference>
<sequence length="183" mass="21407">MVLRSSISNTKKFFQKTIDNFKSFFSNNATYHKLPKTPHNISINDHHHQNPNNIISSSSTSAIHKQLQPKSRDYVTKNRVLTQPPRRGDRDETLFSKPKVELVLLKLQKMEEIMNGDIINDEEHVLDVREFLDCYSRLRCAAYIDVVEKFFMEVYSDFFSPQPLEHTTRVVVQSRYPYGGQNN</sequence>
<reference evidence="2" key="2">
    <citation type="submission" date="2015-03" db="UniProtKB">
        <authorList>
            <consortium name="EnsemblPlants"/>
        </authorList>
    </citation>
    <scope>IDENTIFICATION</scope>
</reference>